<feature type="chain" id="PRO_5045398091" evidence="1">
    <location>
        <begin position="22"/>
        <end position="163"/>
    </location>
</feature>
<gene>
    <name evidence="2" type="ORF">QQX98_005376</name>
</gene>
<evidence type="ECO:0000256" key="1">
    <source>
        <dbReference type="SAM" id="SignalP"/>
    </source>
</evidence>
<dbReference type="Gene3D" id="3.20.20.80">
    <property type="entry name" value="Glycosidases"/>
    <property type="match status" value="1"/>
</dbReference>
<sequence>MLLITWATGALIYNLFASIHSVTVDAKVHINVPKGVSRVIDHQFAGIAMESASWPNFTHAFSQNLFNALSSRTGKDLIIRIGGKSMDHTIYDLKQKESVKRDKGSDSRLRSNSTLGRIWFDTFGQVNNVTFTLQFGFARDHGNNVTGAVEYIYPERSGQNRRM</sequence>
<protein>
    <submittedName>
        <fullName evidence="2">Uncharacterized protein</fullName>
    </submittedName>
</protein>
<evidence type="ECO:0000313" key="3">
    <source>
        <dbReference type="Proteomes" id="UP001498476"/>
    </source>
</evidence>
<proteinExistence type="predicted"/>
<comment type="caution">
    <text evidence="2">The sequence shown here is derived from an EMBL/GenBank/DDBJ whole genome shotgun (WGS) entry which is preliminary data.</text>
</comment>
<keyword evidence="3" id="KW-1185">Reference proteome</keyword>
<organism evidence="2 3">
    <name type="scientific">Neonectria punicea</name>
    <dbReference type="NCBI Taxonomy" id="979145"/>
    <lineage>
        <taxon>Eukaryota</taxon>
        <taxon>Fungi</taxon>
        <taxon>Dikarya</taxon>
        <taxon>Ascomycota</taxon>
        <taxon>Pezizomycotina</taxon>
        <taxon>Sordariomycetes</taxon>
        <taxon>Hypocreomycetidae</taxon>
        <taxon>Hypocreales</taxon>
        <taxon>Nectriaceae</taxon>
        <taxon>Neonectria</taxon>
    </lineage>
</organism>
<name>A0ABR1H5H4_9HYPO</name>
<dbReference type="EMBL" id="JAZAVJ010000072">
    <property type="protein sequence ID" value="KAK7416179.1"/>
    <property type="molecule type" value="Genomic_DNA"/>
</dbReference>
<keyword evidence="1" id="KW-0732">Signal</keyword>
<dbReference type="Proteomes" id="UP001498476">
    <property type="component" value="Unassembled WGS sequence"/>
</dbReference>
<accession>A0ABR1H5H4</accession>
<reference evidence="2 3" key="1">
    <citation type="journal article" date="2025" name="Microbiol. Resour. Announc.">
        <title>Draft genome sequences for Neonectria magnoliae and Neonectria punicea, canker pathogens of Liriodendron tulipifera and Acer saccharum in West Virginia.</title>
        <authorList>
            <person name="Petronek H.M."/>
            <person name="Kasson M.T."/>
            <person name="Metheny A.M."/>
            <person name="Stauder C.M."/>
            <person name="Lovett B."/>
            <person name="Lynch S.C."/>
            <person name="Garnas J.R."/>
            <person name="Kasson L.R."/>
            <person name="Stajich J.E."/>
        </authorList>
    </citation>
    <scope>NUCLEOTIDE SEQUENCE [LARGE SCALE GENOMIC DNA]</scope>
    <source>
        <strain evidence="2 3">NRRL 64653</strain>
    </source>
</reference>
<evidence type="ECO:0000313" key="2">
    <source>
        <dbReference type="EMBL" id="KAK7416179.1"/>
    </source>
</evidence>
<feature type="signal peptide" evidence="1">
    <location>
        <begin position="1"/>
        <end position="21"/>
    </location>
</feature>